<gene>
    <name evidence="4" type="ORF">S01H4_53699</name>
</gene>
<evidence type="ECO:0000256" key="2">
    <source>
        <dbReference type="ARBA" id="ARBA00022898"/>
    </source>
</evidence>
<keyword evidence="2" id="KW-0663">Pyridoxal phosphate</keyword>
<reference evidence="4" key="1">
    <citation type="journal article" date="2014" name="Front. Microbiol.">
        <title>High frequency of phylogenetically diverse reductive dehalogenase-homologous genes in deep subseafloor sedimentary metagenomes.</title>
        <authorList>
            <person name="Kawai M."/>
            <person name="Futagami T."/>
            <person name="Toyoda A."/>
            <person name="Takaki Y."/>
            <person name="Nishi S."/>
            <person name="Hori S."/>
            <person name="Arai W."/>
            <person name="Tsubouchi T."/>
            <person name="Morono Y."/>
            <person name="Uchiyama I."/>
            <person name="Ito T."/>
            <person name="Fujiyama A."/>
            <person name="Inagaki F."/>
            <person name="Takami H."/>
        </authorList>
    </citation>
    <scope>NUCLEOTIDE SEQUENCE</scope>
    <source>
        <strain evidence="4">Expedition CK06-06</strain>
    </source>
</reference>
<dbReference type="GO" id="GO:0030170">
    <property type="term" value="F:pyridoxal phosphate binding"/>
    <property type="evidence" value="ECO:0007669"/>
    <property type="project" value="TreeGrafter"/>
</dbReference>
<feature type="non-terminal residue" evidence="4">
    <location>
        <position position="171"/>
    </location>
</feature>
<feature type="domain" description="Serine hydroxymethyltransferase-like" evidence="3">
    <location>
        <begin position="21"/>
        <end position="171"/>
    </location>
</feature>
<dbReference type="Gene3D" id="3.40.640.10">
    <property type="entry name" value="Type I PLP-dependent aspartate aminotransferase-like (Major domain)"/>
    <property type="match status" value="1"/>
</dbReference>
<dbReference type="InterPro" id="IPR049943">
    <property type="entry name" value="Ser_HO-MeTrfase-like"/>
</dbReference>
<dbReference type="InterPro" id="IPR015424">
    <property type="entry name" value="PyrdxlP-dep_Trfase"/>
</dbReference>
<evidence type="ECO:0000256" key="1">
    <source>
        <dbReference type="ARBA" id="ARBA00001933"/>
    </source>
</evidence>
<dbReference type="GO" id="GO:0005737">
    <property type="term" value="C:cytoplasm"/>
    <property type="evidence" value="ECO:0007669"/>
    <property type="project" value="TreeGrafter"/>
</dbReference>
<comment type="caution">
    <text evidence="4">The sequence shown here is derived from an EMBL/GenBank/DDBJ whole genome shotgun (WGS) entry which is preliminary data.</text>
</comment>
<dbReference type="SUPFAM" id="SSF53383">
    <property type="entry name" value="PLP-dependent transferases"/>
    <property type="match status" value="1"/>
</dbReference>
<sequence>MSWYDEVEYIRKQAKLNNEFFANSLPMIASENVLSPLCREMLITDFHGRYAEGSPGKRYYEGCKFFDNVEIKAMELAKKLFNCSYADVRPTAGTTANIGILKALIKPGETATVLDLANGAHISFGKWGGAGVRGINLISYPFNDEMMNIDVDGAVKLIKKVKPKLALNGRS</sequence>
<dbReference type="InterPro" id="IPR039429">
    <property type="entry name" value="SHMT-like_dom"/>
</dbReference>
<proteinExistence type="predicted"/>
<comment type="cofactor">
    <cofactor evidence="1">
        <name>pyridoxal 5'-phosphate</name>
        <dbReference type="ChEBI" id="CHEBI:597326"/>
    </cofactor>
</comment>
<dbReference type="InterPro" id="IPR015421">
    <property type="entry name" value="PyrdxlP-dep_Trfase_major"/>
</dbReference>
<dbReference type="PANTHER" id="PTHR11680:SF35">
    <property type="entry name" value="SERINE HYDROXYMETHYLTRANSFERASE 1"/>
    <property type="match status" value="1"/>
</dbReference>
<dbReference type="PANTHER" id="PTHR11680">
    <property type="entry name" value="SERINE HYDROXYMETHYLTRANSFERASE"/>
    <property type="match status" value="1"/>
</dbReference>
<dbReference type="AlphaFoldDB" id="X1EGC0"/>
<name>X1EGC0_9ZZZZ</name>
<protein>
    <recommendedName>
        <fullName evidence="3">Serine hydroxymethyltransferase-like domain-containing protein</fullName>
    </recommendedName>
</protein>
<dbReference type="GO" id="GO:0004372">
    <property type="term" value="F:glycine hydroxymethyltransferase activity"/>
    <property type="evidence" value="ECO:0007669"/>
    <property type="project" value="TreeGrafter"/>
</dbReference>
<dbReference type="GO" id="GO:0019264">
    <property type="term" value="P:glycine biosynthetic process from serine"/>
    <property type="evidence" value="ECO:0007669"/>
    <property type="project" value="TreeGrafter"/>
</dbReference>
<dbReference type="GO" id="GO:0046653">
    <property type="term" value="P:tetrahydrofolate metabolic process"/>
    <property type="evidence" value="ECO:0007669"/>
    <property type="project" value="TreeGrafter"/>
</dbReference>
<evidence type="ECO:0000313" key="4">
    <source>
        <dbReference type="EMBL" id="GAH07703.1"/>
    </source>
</evidence>
<dbReference type="EMBL" id="BART01030828">
    <property type="protein sequence ID" value="GAH07703.1"/>
    <property type="molecule type" value="Genomic_DNA"/>
</dbReference>
<organism evidence="4">
    <name type="scientific">marine sediment metagenome</name>
    <dbReference type="NCBI Taxonomy" id="412755"/>
    <lineage>
        <taxon>unclassified sequences</taxon>
        <taxon>metagenomes</taxon>
        <taxon>ecological metagenomes</taxon>
    </lineage>
</organism>
<evidence type="ECO:0000259" key="3">
    <source>
        <dbReference type="Pfam" id="PF00464"/>
    </source>
</evidence>
<accession>X1EGC0</accession>
<dbReference type="Pfam" id="PF00464">
    <property type="entry name" value="SHMT"/>
    <property type="match status" value="1"/>
</dbReference>